<feature type="non-terminal residue" evidence="1">
    <location>
        <position position="1"/>
    </location>
</feature>
<proteinExistence type="predicted"/>
<accession>A0A382H576</accession>
<protein>
    <submittedName>
        <fullName evidence="1">Uncharacterized protein</fullName>
    </submittedName>
</protein>
<sequence length="31" mass="3477">AQRQQGQQQGKEALHSGIANRIARFAKQKVE</sequence>
<dbReference type="EMBL" id="UINC01059077">
    <property type="protein sequence ID" value="SVB82077.1"/>
    <property type="molecule type" value="Genomic_DNA"/>
</dbReference>
<gene>
    <name evidence="1" type="ORF">METZ01_LOCUS234931</name>
</gene>
<reference evidence="1" key="1">
    <citation type="submission" date="2018-05" db="EMBL/GenBank/DDBJ databases">
        <authorList>
            <person name="Lanie J.A."/>
            <person name="Ng W.-L."/>
            <person name="Kazmierczak K.M."/>
            <person name="Andrzejewski T.M."/>
            <person name="Davidsen T.M."/>
            <person name="Wayne K.J."/>
            <person name="Tettelin H."/>
            <person name="Glass J.I."/>
            <person name="Rusch D."/>
            <person name="Podicherti R."/>
            <person name="Tsui H.-C.T."/>
            <person name="Winkler M.E."/>
        </authorList>
    </citation>
    <scope>NUCLEOTIDE SEQUENCE</scope>
</reference>
<evidence type="ECO:0000313" key="1">
    <source>
        <dbReference type="EMBL" id="SVB82077.1"/>
    </source>
</evidence>
<name>A0A382H576_9ZZZZ</name>
<dbReference type="AlphaFoldDB" id="A0A382H576"/>
<organism evidence="1">
    <name type="scientific">marine metagenome</name>
    <dbReference type="NCBI Taxonomy" id="408172"/>
    <lineage>
        <taxon>unclassified sequences</taxon>
        <taxon>metagenomes</taxon>
        <taxon>ecological metagenomes</taxon>
    </lineage>
</organism>